<keyword evidence="7" id="KW-0175">Coiled coil</keyword>
<protein>
    <recommendedName>
        <fullName evidence="4">Flagellar hook-associated protein 1</fullName>
    </recommendedName>
</protein>
<dbReference type="GO" id="GO:0009424">
    <property type="term" value="C:bacterial-type flagellum hook"/>
    <property type="evidence" value="ECO:0007669"/>
    <property type="project" value="InterPro"/>
</dbReference>
<comment type="caution">
    <text evidence="10">The sequence shown here is derived from an EMBL/GenBank/DDBJ whole genome shotgun (WGS) entry which is preliminary data.</text>
</comment>
<feature type="domain" description="Flagellar hook-associated protein FlgK helical" evidence="9">
    <location>
        <begin position="104"/>
        <end position="342"/>
    </location>
</feature>
<name>A0A3D8ICW4_9HELI</name>
<dbReference type="PANTHER" id="PTHR30033:SF1">
    <property type="entry name" value="FLAGELLAR HOOK-ASSOCIATED PROTEIN 1"/>
    <property type="match status" value="1"/>
</dbReference>
<dbReference type="GO" id="GO:0044780">
    <property type="term" value="P:bacterial-type flagellum assembly"/>
    <property type="evidence" value="ECO:0007669"/>
    <property type="project" value="InterPro"/>
</dbReference>
<keyword evidence="5" id="KW-0964">Secreted</keyword>
<dbReference type="PRINTS" id="PR01005">
    <property type="entry name" value="FLGHOOKAP1"/>
</dbReference>
<proteinExistence type="inferred from homology"/>
<keyword evidence="10" id="KW-0969">Cilium</keyword>
<dbReference type="InterPro" id="IPR010930">
    <property type="entry name" value="Flg_bb/hook_C_dom"/>
</dbReference>
<evidence type="ECO:0000256" key="1">
    <source>
        <dbReference type="ARBA" id="ARBA00004365"/>
    </source>
</evidence>
<keyword evidence="11" id="KW-1185">Reference proteome</keyword>
<reference evidence="10 11" key="1">
    <citation type="submission" date="2018-04" db="EMBL/GenBank/DDBJ databases">
        <title>Novel Campyloabacter and Helicobacter Species and Strains.</title>
        <authorList>
            <person name="Mannion A.J."/>
            <person name="Shen Z."/>
            <person name="Fox J.G."/>
        </authorList>
    </citation>
    <scope>NUCLEOTIDE SEQUENCE [LARGE SCALE GENOMIC DNA]</scope>
    <source>
        <strain evidence="10 11">MIT 99-5101</strain>
    </source>
</reference>
<keyword evidence="10" id="KW-0966">Cell projection</keyword>
<dbReference type="Pfam" id="PF06429">
    <property type="entry name" value="Flg_bbr_C"/>
    <property type="match status" value="1"/>
</dbReference>
<sequence>MGGLLSSLNTPYTGLTGHQVMVDTTSNNIANANNEFYSRQIVRSAAETPLWKQNYALGQGLDIMTVERVHDEYTFMRYKKATSEKTYYDTSFAGLREASSYYPEIDGVGIYNDLQNYFNAWKDLATKAGDPAQKIALAEQANTLSKNIQETRNSLVYLQQRLNDEVKVAVEEVNRLAEQIAMINKQINEYENQDLYRKANDLRDLRDQYEFEINNLIGCEVFKQEVKGSACVNKNIADFDEDYTLTIGGRSIVDGESWHPLTLDNSQNESGIYTIKYLRRDHKEYNLTNTLNEGKVGALLDLIRTEEVFTCQGTLGKLQVYINDLDTFANGIIEATNNIYAQCSQLGARSDKLYINTQDALTTSGYNIREGSFKVVMYDKQGNELGAREVKIDNLTNMQSIIDQLNANLDDNLDGNALNDFDDRFQATYNSDTQTFAITSKNPSEEIYISIQDNGTNFAGAFGVNRFFDGNDASNIELARAYRDDPTLIRAYREAVNGNFEVANMMQQLQYDKITFTDVYDREERQETISGYFRYIASKVASQTEGTQITQETKEAVYNSIKKEYKTISEVSIDDEMVNLIKFQTGYSANAKMISAIDEMITTLLGIKQ</sequence>
<keyword evidence="6" id="KW-0975">Bacterial flagellum</keyword>
<keyword evidence="10" id="KW-0282">Flagellum</keyword>
<dbReference type="PANTHER" id="PTHR30033">
    <property type="entry name" value="FLAGELLAR HOOK-ASSOCIATED PROTEIN 1"/>
    <property type="match status" value="1"/>
</dbReference>
<organism evidence="10 11">
    <name type="scientific">Helicobacter ganmani</name>
    <dbReference type="NCBI Taxonomy" id="60246"/>
    <lineage>
        <taxon>Bacteria</taxon>
        <taxon>Pseudomonadati</taxon>
        <taxon>Campylobacterota</taxon>
        <taxon>Epsilonproteobacteria</taxon>
        <taxon>Campylobacterales</taxon>
        <taxon>Helicobacteraceae</taxon>
        <taxon>Helicobacter</taxon>
    </lineage>
</organism>
<gene>
    <name evidence="10" type="ORF">CQA43_05065</name>
</gene>
<comment type="similarity">
    <text evidence="3">Belongs to the flagella basal body rod proteins family.</text>
</comment>
<dbReference type="GO" id="GO:0005576">
    <property type="term" value="C:extracellular region"/>
    <property type="evidence" value="ECO:0007669"/>
    <property type="project" value="UniProtKB-SubCell"/>
</dbReference>
<dbReference type="InterPro" id="IPR002371">
    <property type="entry name" value="FlgK"/>
</dbReference>
<evidence type="ECO:0000256" key="7">
    <source>
        <dbReference type="SAM" id="Coils"/>
    </source>
</evidence>
<accession>A0A3D8ICW4</accession>
<evidence type="ECO:0000259" key="8">
    <source>
        <dbReference type="Pfam" id="PF06429"/>
    </source>
</evidence>
<dbReference type="InterPro" id="IPR053927">
    <property type="entry name" value="FlgK_helical"/>
</dbReference>
<evidence type="ECO:0000313" key="11">
    <source>
        <dbReference type="Proteomes" id="UP000256650"/>
    </source>
</evidence>
<evidence type="ECO:0000256" key="5">
    <source>
        <dbReference type="ARBA" id="ARBA00022525"/>
    </source>
</evidence>
<dbReference type="OrthoDB" id="9802553at2"/>
<dbReference type="EMBL" id="NXLS01000004">
    <property type="protein sequence ID" value="RDU62999.1"/>
    <property type="molecule type" value="Genomic_DNA"/>
</dbReference>
<dbReference type="GO" id="GO:0005198">
    <property type="term" value="F:structural molecule activity"/>
    <property type="evidence" value="ECO:0007669"/>
    <property type="project" value="InterPro"/>
</dbReference>
<dbReference type="GeneID" id="82535656"/>
<evidence type="ECO:0000259" key="9">
    <source>
        <dbReference type="Pfam" id="PF22638"/>
    </source>
</evidence>
<evidence type="ECO:0000256" key="2">
    <source>
        <dbReference type="ARBA" id="ARBA00004613"/>
    </source>
</evidence>
<evidence type="ECO:0000256" key="6">
    <source>
        <dbReference type="ARBA" id="ARBA00023143"/>
    </source>
</evidence>
<evidence type="ECO:0000313" key="10">
    <source>
        <dbReference type="EMBL" id="RDU62999.1"/>
    </source>
</evidence>
<feature type="coiled-coil region" evidence="7">
    <location>
        <begin position="159"/>
        <end position="212"/>
    </location>
</feature>
<feature type="domain" description="Flagellar basal-body/hook protein C-terminal" evidence="8">
    <location>
        <begin position="569"/>
        <end position="605"/>
    </location>
</feature>
<evidence type="ECO:0000256" key="4">
    <source>
        <dbReference type="ARBA" id="ARBA00016244"/>
    </source>
</evidence>
<dbReference type="RefSeq" id="WP_115551533.1">
    <property type="nucleotide sequence ID" value="NZ_CAORSE010000002.1"/>
</dbReference>
<evidence type="ECO:0000256" key="3">
    <source>
        <dbReference type="ARBA" id="ARBA00009677"/>
    </source>
</evidence>
<dbReference type="AlphaFoldDB" id="A0A3D8ICW4"/>
<comment type="subcellular location">
    <subcellularLocation>
        <location evidence="1">Bacterial flagellum</location>
    </subcellularLocation>
    <subcellularLocation>
        <location evidence="2">Secreted</location>
    </subcellularLocation>
</comment>
<dbReference type="Proteomes" id="UP000256650">
    <property type="component" value="Unassembled WGS sequence"/>
</dbReference>
<dbReference type="Pfam" id="PF22638">
    <property type="entry name" value="FlgK_D1"/>
    <property type="match status" value="1"/>
</dbReference>
<dbReference type="NCBIfam" id="TIGR02492">
    <property type="entry name" value="flgK_ends"/>
    <property type="match status" value="1"/>
</dbReference>
<dbReference type="SUPFAM" id="SSF64518">
    <property type="entry name" value="Phase 1 flagellin"/>
    <property type="match status" value="1"/>
</dbReference>